<evidence type="ECO:0000259" key="1">
    <source>
        <dbReference type="Pfam" id="PF00557"/>
    </source>
</evidence>
<dbReference type="Pfam" id="PF01321">
    <property type="entry name" value="Creatinase_N"/>
    <property type="match status" value="1"/>
</dbReference>
<evidence type="ECO:0000259" key="2">
    <source>
        <dbReference type="Pfam" id="PF01321"/>
    </source>
</evidence>
<dbReference type="SUPFAM" id="SSF55920">
    <property type="entry name" value="Creatinase/aminopeptidase"/>
    <property type="match status" value="1"/>
</dbReference>
<dbReference type="EMBL" id="UFYW01000001">
    <property type="protein sequence ID" value="STD84761.1"/>
    <property type="molecule type" value="Genomic_DNA"/>
</dbReference>
<gene>
    <name evidence="3" type="ORF">NCTC12360_03308</name>
</gene>
<feature type="domain" description="Creatinase N-terminal" evidence="2">
    <location>
        <begin position="2"/>
        <end position="128"/>
    </location>
</feature>
<reference evidence="3 4" key="1">
    <citation type="submission" date="2018-06" db="EMBL/GenBank/DDBJ databases">
        <authorList>
            <consortium name="Pathogen Informatics"/>
            <person name="Doyle S."/>
        </authorList>
    </citation>
    <scope>NUCLEOTIDE SEQUENCE [LARGE SCALE GENOMIC DNA]</scope>
    <source>
        <strain evidence="3 4">NCTC12360</strain>
    </source>
</reference>
<evidence type="ECO:0000313" key="3">
    <source>
        <dbReference type="EMBL" id="STD84761.1"/>
    </source>
</evidence>
<keyword evidence="4" id="KW-1185">Reference proteome</keyword>
<protein>
    <submittedName>
        <fullName evidence="3">Xaa-Pro dipeptidase</fullName>
        <ecNumber evidence="3">3.4.-.-</ecNumber>
        <ecNumber evidence="3">3.4.13.9</ecNumber>
    </submittedName>
</protein>
<feature type="domain" description="Peptidase M24" evidence="1">
    <location>
        <begin position="137"/>
        <end position="339"/>
    </location>
</feature>
<dbReference type="InterPro" id="IPR036005">
    <property type="entry name" value="Creatinase/aminopeptidase-like"/>
</dbReference>
<dbReference type="PANTHER" id="PTHR46112:SF3">
    <property type="entry name" value="AMINOPEPTIDASE YPDF"/>
    <property type="match status" value="1"/>
</dbReference>
<dbReference type="SUPFAM" id="SSF53092">
    <property type="entry name" value="Creatinase/prolidase N-terminal domain"/>
    <property type="match status" value="1"/>
</dbReference>
<dbReference type="OrthoDB" id="9806388at2"/>
<evidence type="ECO:0000313" key="4">
    <source>
        <dbReference type="Proteomes" id="UP000254807"/>
    </source>
</evidence>
<dbReference type="Gene3D" id="3.40.350.10">
    <property type="entry name" value="Creatinase/prolidase N-terminal domain"/>
    <property type="match status" value="1"/>
</dbReference>
<dbReference type="GO" id="GO:0102009">
    <property type="term" value="F:proline dipeptidase activity"/>
    <property type="evidence" value="ECO:0007669"/>
    <property type="project" value="UniProtKB-EC"/>
</dbReference>
<dbReference type="PANTHER" id="PTHR46112">
    <property type="entry name" value="AMINOPEPTIDASE"/>
    <property type="match status" value="1"/>
</dbReference>
<dbReference type="CDD" id="cd01092">
    <property type="entry name" value="APP-like"/>
    <property type="match status" value="1"/>
</dbReference>
<dbReference type="RefSeq" id="WP_060813836.1">
    <property type="nucleotide sequence ID" value="NZ_JBHULA010000035.1"/>
</dbReference>
<dbReference type="EC" id="3.4.-.-" evidence="3"/>
<keyword evidence="3" id="KW-0224">Dipeptidase</keyword>
<dbReference type="InterPro" id="IPR000994">
    <property type="entry name" value="Pept_M24"/>
</dbReference>
<dbReference type="InterPro" id="IPR050659">
    <property type="entry name" value="Peptidase_M24B"/>
</dbReference>
<accession>A0A376H1W9</accession>
<keyword evidence="3" id="KW-0645">Protease</keyword>
<dbReference type="Gene3D" id="3.90.230.10">
    <property type="entry name" value="Creatinase/methionine aminopeptidase superfamily"/>
    <property type="match status" value="1"/>
</dbReference>
<sequence>MRIDALRAKLAEKKLSGLVVTDKMNRRYLCGFTGSNGLLLVTENKLTLFVDGRYTEQASQQTTGVEICEIPIGSHLIEAMRPFIAGMKVGFEAETISYQTFTELHFLMKEANGQLIATKNIVESLRMIKSSEEICALRQAARIADQTLERIMPMIRVGMTELDLANELDYRSKKLGSEGPAFETIVASGERTALPHAHASQKKLEANELIMIDFGTIYDGYYSDITRTIGFGEVKPEIRETYEILLAAQKSAVQKVSFNKTLGEIDQVARQALRKEGLEDHFSHNLGHGIGLSCHEYPALAPENELPIQANMTFTIEPGVYFPKEKFGIRIEDDVLVNELGNAELLTEFSKEWITIDCNR</sequence>
<name>A0A376H1W9_ENTGA</name>
<proteinExistence type="predicted"/>
<dbReference type="InterPro" id="IPR000587">
    <property type="entry name" value="Creatinase_N"/>
</dbReference>
<dbReference type="AlphaFoldDB" id="A0A376H1W9"/>
<dbReference type="Pfam" id="PF00557">
    <property type="entry name" value="Peptidase_M24"/>
    <property type="match status" value="1"/>
</dbReference>
<dbReference type="EC" id="3.4.13.9" evidence="3"/>
<organism evidence="3 4">
    <name type="scientific">Enterococcus gallinarum</name>
    <dbReference type="NCBI Taxonomy" id="1353"/>
    <lineage>
        <taxon>Bacteria</taxon>
        <taxon>Bacillati</taxon>
        <taxon>Bacillota</taxon>
        <taxon>Bacilli</taxon>
        <taxon>Lactobacillales</taxon>
        <taxon>Enterococcaceae</taxon>
        <taxon>Enterococcus</taxon>
    </lineage>
</organism>
<dbReference type="Proteomes" id="UP000254807">
    <property type="component" value="Unassembled WGS sequence"/>
</dbReference>
<keyword evidence="3" id="KW-0378">Hydrolase</keyword>
<dbReference type="InterPro" id="IPR029149">
    <property type="entry name" value="Creatin/AminoP/Spt16_N"/>
</dbReference>